<reference evidence="2 3" key="1">
    <citation type="submission" date="2018-06" db="EMBL/GenBank/DDBJ databases">
        <title>Comparative genomics reveals the genomic features of Rhizophagus irregularis, R. cerebriforme, R. diaphanum and Gigaspora rosea, and their symbiotic lifestyle signature.</title>
        <authorList>
            <person name="Morin E."/>
            <person name="San Clemente H."/>
            <person name="Chen E.C.H."/>
            <person name="De La Providencia I."/>
            <person name="Hainaut M."/>
            <person name="Kuo A."/>
            <person name="Kohler A."/>
            <person name="Murat C."/>
            <person name="Tang N."/>
            <person name="Roy S."/>
            <person name="Loubradou J."/>
            <person name="Henrissat B."/>
            <person name="Grigoriev I.V."/>
            <person name="Corradi N."/>
            <person name="Roux C."/>
            <person name="Martin F.M."/>
        </authorList>
    </citation>
    <scope>NUCLEOTIDE SEQUENCE [LARGE SCALE GENOMIC DNA]</scope>
    <source>
        <strain evidence="2 3">DAOM 227022</strain>
    </source>
</reference>
<feature type="compositionally biased region" description="Polar residues" evidence="1">
    <location>
        <begin position="39"/>
        <end position="52"/>
    </location>
</feature>
<evidence type="ECO:0000313" key="3">
    <source>
        <dbReference type="Proteomes" id="UP000265703"/>
    </source>
</evidence>
<feature type="region of interest" description="Disordered" evidence="1">
    <location>
        <begin position="33"/>
        <end position="53"/>
    </location>
</feature>
<gene>
    <name evidence="2" type="ORF">C1645_828841</name>
</gene>
<evidence type="ECO:0000256" key="1">
    <source>
        <dbReference type="SAM" id="MobiDB-lite"/>
    </source>
</evidence>
<proteinExistence type="predicted"/>
<dbReference type="Proteomes" id="UP000265703">
    <property type="component" value="Unassembled WGS sequence"/>
</dbReference>
<dbReference type="AlphaFoldDB" id="A0A397SQ42"/>
<sequence length="123" mass="14059">MDLRRITWIAHCDARIDWKKSLNIHRKDKRSKISRHHTLTSSSGSIVGTDQSKTSHHSFSTFSNTLWLIWASSNFLHSGSWTHHRTLCLTNNNHSSFSNFISSLDVSSISHPLLHDPIIILDS</sequence>
<name>A0A397SQ42_9GLOM</name>
<dbReference type="OrthoDB" id="2482947at2759"/>
<keyword evidence="3" id="KW-1185">Reference proteome</keyword>
<comment type="caution">
    <text evidence="2">The sequence shown here is derived from an EMBL/GenBank/DDBJ whole genome shotgun (WGS) entry which is preliminary data.</text>
</comment>
<evidence type="ECO:0000313" key="2">
    <source>
        <dbReference type="EMBL" id="RIA86736.1"/>
    </source>
</evidence>
<dbReference type="EMBL" id="QKYT01000348">
    <property type="protein sequence ID" value="RIA86736.1"/>
    <property type="molecule type" value="Genomic_DNA"/>
</dbReference>
<organism evidence="2 3">
    <name type="scientific">Glomus cerebriforme</name>
    <dbReference type="NCBI Taxonomy" id="658196"/>
    <lineage>
        <taxon>Eukaryota</taxon>
        <taxon>Fungi</taxon>
        <taxon>Fungi incertae sedis</taxon>
        <taxon>Mucoromycota</taxon>
        <taxon>Glomeromycotina</taxon>
        <taxon>Glomeromycetes</taxon>
        <taxon>Glomerales</taxon>
        <taxon>Glomeraceae</taxon>
        <taxon>Glomus</taxon>
    </lineage>
</organism>
<accession>A0A397SQ42</accession>
<protein>
    <submittedName>
        <fullName evidence="2">Uncharacterized protein</fullName>
    </submittedName>
</protein>